<dbReference type="OrthoDB" id="9786064at2"/>
<gene>
    <name evidence="2" type="ORF">SAMN04488132_1033</name>
</gene>
<proteinExistence type="predicted"/>
<feature type="transmembrane region" description="Helical" evidence="1">
    <location>
        <begin position="170"/>
        <end position="189"/>
    </location>
</feature>
<keyword evidence="1" id="KW-0812">Transmembrane</keyword>
<dbReference type="Proteomes" id="UP000190888">
    <property type="component" value="Unassembled WGS sequence"/>
</dbReference>
<feature type="transmembrane region" description="Helical" evidence="1">
    <location>
        <begin position="147"/>
        <end position="164"/>
    </location>
</feature>
<evidence type="ECO:0000313" key="3">
    <source>
        <dbReference type="Proteomes" id="UP000190888"/>
    </source>
</evidence>
<dbReference type="RefSeq" id="WP_139367007.1">
    <property type="nucleotide sequence ID" value="NZ_FUWH01000003.1"/>
</dbReference>
<organism evidence="2 3">
    <name type="scientific">Sediminibacterium ginsengisoli</name>
    <dbReference type="NCBI Taxonomy" id="413434"/>
    <lineage>
        <taxon>Bacteria</taxon>
        <taxon>Pseudomonadati</taxon>
        <taxon>Bacteroidota</taxon>
        <taxon>Chitinophagia</taxon>
        <taxon>Chitinophagales</taxon>
        <taxon>Chitinophagaceae</taxon>
        <taxon>Sediminibacterium</taxon>
    </lineage>
</organism>
<feature type="transmembrane region" description="Helical" evidence="1">
    <location>
        <begin position="122"/>
        <end position="140"/>
    </location>
</feature>
<feature type="transmembrane region" description="Helical" evidence="1">
    <location>
        <begin position="20"/>
        <end position="43"/>
    </location>
</feature>
<keyword evidence="3" id="KW-1185">Reference proteome</keyword>
<feature type="transmembrane region" description="Helical" evidence="1">
    <location>
        <begin position="55"/>
        <end position="78"/>
    </location>
</feature>
<reference evidence="2 3" key="1">
    <citation type="submission" date="2017-02" db="EMBL/GenBank/DDBJ databases">
        <authorList>
            <person name="Peterson S.W."/>
        </authorList>
    </citation>
    <scope>NUCLEOTIDE SEQUENCE [LARGE SCALE GENOMIC DNA]</scope>
    <source>
        <strain evidence="2 3">DSM 22335</strain>
    </source>
</reference>
<sequence>MQENNSIRYPAALTWPAKFISYLFHPLFIPTYVFLLLVFQFPYEFAGITVWQLKMRFFSVFWLTAFFPAFAVFLLWRLKFSESIFLRTQKERIVPYVITMFFYWWMYYLSRNFTDQPAVLKFFYMGIFAATVFGLIINNYMKISMHGMGVGGAVAAVILFAFHYQAPMGFSISIAILLTGLVCTSRLLVSDHSEKEVYAGLLVGIICQVAAYFFIM</sequence>
<dbReference type="AlphaFoldDB" id="A0A1T4LUD7"/>
<feature type="transmembrane region" description="Helical" evidence="1">
    <location>
        <begin position="93"/>
        <end position="110"/>
    </location>
</feature>
<evidence type="ECO:0000256" key="1">
    <source>
        <dbReference type="SAM" id="Phobius"/>
    </source>
</evidence>
<keyword evidence="1" id="KW-0472">Membrane</keyword>
<dbReference type="EMBL" id="FUWH01000003">
    <property type="protein sequence ID" value="SJZ58267.1"/>
    <property type="molecule type" value="Genomic_DNA"/>
</dbReference>
<protein>
    <recommendedName>
        <fullName evidence="4">PAP2 superfamily protein</fullName>
    </recommendedName>
</protein>
<accession>A0A1T4LUD7</accession>
<dbReference type="STRING" id="413434.SAMN04488132_1033"/>
<keyword evidence="1" id="KW-1133">Transmembrane helix</keyword>
<feature type="transmembrane region" description="Helical" evidence="1">
    <location>
        <begin position="196"/>
        <end position="215"/>
    </location>
</feature>
<evidence type="ECO:0008006" key="4">
    <source>
        <dbReference type="Google" id="ProtNLM"/>
    </source>
</evidence>
<evidence type="ECO:0000313" key="2">
    <source>
        <dbReference type="EMBL" id="SJZ58267.1"/>
    </source>
</evidence>
<name>A0A1T4LUD7_9BACT</name>